<feature type="binding site" evidence="12">
    <location>
        <position position="203"/>
    </location>
    <ligand>
        <name>Mg(2+)</name>
        <dbReference type="ChEBI" id="CHEBI:18420"/>
    </ligand>
</feature>
<feature type="domain" description="Aminoglycoside phosphotransferase" evidence="13">
    <location>
        <begin position="30"/>
        <end position="250"/>
    </location>
</feature>
<evidence type="ECO:0000256" key="5">
    <source>
        <dbReference type="ARBA" id="ARBA00022741"/>
    </source>
</evidence>
<dbReference type="PANTHER" id="PTHR21310:SF41">
    <property type="entry name" value="3'-PHOSPHOTRANSFERASE, PUTATIVE-RELATED"/>
    <property type="match status" value="1"/>
</dbReference>
<keyword evidence="8 10" id="KW-0046">Antibiotic resistance</keyword>
<dbReference type="EMBL" id="LLWH01000220">
    <property type="protein sequence ID" value="KQB51830.1"/>
    <property type="molecule type" value="Genomic_DNA"/>
</dbReference>
<dbReference type="GO" id="GO:0005524">
    <property type="term" value="F:ATP binding"/>
    <property type="evidence" value="ECO:0007669"/>
    <property type="project" value="UniProtKB-KW"/>
</dbReference>
<evidence type="ECO:0000256" key="2">
    <source>
        <dbReference type="ARBA" id="ARBA00012193"/>
    </source>
</evidence>
<keyword evidence="12" id="KW-0460">Magnesium</keyword>
<evidence type="ECO:0000256" key="10">
    <source>
        <dbReference type="PIRNR" id="PIRNR000706"/>
    </source>
</evidence>
<sequence length="258" mass="28652">MAIQLPKIIEHFIGNAALTCDEIGESPCDVYSFKRGNGRFFLKICPAILAPTTYSVSREAHVLSWLSGRLSVPEVVAVASNAEGEFMITRCVKGEPLQALINEPSTIVTLFSEALHQLNAVPIFDCPFDSSAKYRLKELGYLVAHALGEASYNLQKWPYLHSLQDLLSHLHNTLPTEQRVFSHGDLCAANVFVDAQDNLHFIDLGRGGVADRWLDIALVHRNLLRDTNADVASEFLEGLGIGDNPAKREFFEQLDELF</sequence>
<evidence type="ECO:0000256" key="1">
    <source>
        <dbReference type="ARBA" id="ARBA00006219"/>
    </source>
</evidence>
<proteinExistence type="inferred from homology"/>
<dbReference type="Gene3D" id="3.90.1200.10">
    <property type="match status" value="1"/>
</dbReference>
<keyword evidence="15" id="KW-1185">Reference proteome</keyword>
<dbReference type="Proteomes" id="UP000050342">
    <property type="component" value="Unassembled WGS sequence"/>
</dbReference>
<dbReference type="RefSeq" id="WP_055104636.1">
    <property type="nucleotide sequence ID" value="NZ_LLWH01000220.1"/>
</dbReference>
<dbReference type="GO" id="GO:0046677">
    <property type="term" value="P:response to antibiotic"/>
    <property type="evidence" value="ECO:0007669"/>
    <property type="project" value="UniProtKB-KW"/>
</dbReference>
<feature type="active site" description="Proton acceptor" evidence="11">
    <location>
        <position position="185"/>
    </location>
</feature>
<comment type="caution">
    <text evidence="14">The sequence shown here is derived from an EMBL/GenBank/DDBJ whole genome shotgun (WGS) entry which is preliminary data.</text>
</comment>
<keyword evidence="4 10" id="KW-0808">Transferase</keyword>
<keyword evidence="5 10" id="KW-0547">Nucleotide-binding</keyword>
<evidence type="ECO:0000259" key="13">
    <source>
        <dbReference type="Pfam" id="PF01636"/>
    </source>
</evidence>
<organism evidence="14 15">
    <name type="scientific">Pseudomonas endophytica</name>
    <dbReference type="NCBI Taxonomy" id="1563157"/>
    <lineage>
        <taxon>Bacteria</taxon>
        <taxon>Pseudomonadati</taxon>
        <taxon>Pseudomonadota</taxon>
        <taxon>Gammaproteobacteria</taxon>
        <taxon>Pseudomonadales</taxon>
        <taxon>Pseudomonadaceae</taxon>
        <taxon>Pseudomonas</taxon>
    </lineage>
</organism>
<evidence type="ECO:0000256" key="4">
    <source>
        <dbReference type="ARBA" id="ARBA00022679"/>
    </source>
</evidence>
<feature type="binding site" evidence="12">
    <location>
        <position position="190"/>
    </location>
    <ligand>
        <name>Mg(2+)</name>
        <dbReference type="ChEBI" id="CHEBI:18420"/>
    </ligand>
</feature>
<dbReference type="InterPro" id="IPR024165">
    <property type="entry name" value="Kan/Strep_kinase"/>
</dbReference>
<evidence type="ECO:0000256" key="12">
    <source>
        <dbReference type="PIRSR" id="PIRSR000706-2"/>
    </source>
</evidence>
<evidence type="ECO:0000256" key="6">
    <source>
        <dbReference type="ARBA" id="ARBA00022777"/>
    </source>
</evidence>
<comment type="catalytic activity">
    <reaction evidence="9">
        <text>kanamycin A + ATP = kanamycin 3'-phosphate + ADP + H(+)</text>
        <dbReference type="Rhea" id="RHEA:24256"/>
        <dbReference type="ChEBI" id="CHEBI:15378"/>
        <dbReference type="ChEBI" id="CHEBI:30616"/>
        <dbReference type="ChEBI" id="CHEBI:57909"/>
        <dbReference type="ChEBI" id="CHEBI:58214"/>
        <dbReference type="ChEBI" id="CHEBI:456216"/>
        <dbReference type="EC" id="2.7.1.95"/>
    </reaction>
</comment>
<comment type="similarity">
    <text evidence="1 10">Belongs to the aminoglycoside phosphotransferase family.</text>
</comment>
<evidence type="ECO:0000313" key="14">
    <source>
        <dbReference type="EMBL" id="KQB51830.1"/>
    </source>
</evidence>
<keyword evidence="7 10" id="KW-0067">ATP-binding</keyword>
<evidence type="ECO:0000256" key="8">
    <source>
        <dbReference type="ARBA" id="ARBA00023251"/>
    </source>
</evidence>
<evidence type="ECO:0000313" key="15">
    <source>
        <dbReference type="Proteomes" id="UP000050342"/>
    </source>
</evidence>
<dbReference type="CDD" id="cd05150">
    <property type="entry name" value="APH"/>
    <property type="match status" value="1"/>
</dbReference>
<protein>
    <recommendedName>
        <fullName evidence="3">Aminoglycoside 3'-phosphotransferase</fullName>
        <ecNumber evidence="2">2.7.1.95</ecNumber>
    </recommendedName>
</protein>
<evidence type="ECO:0000256" key="3">
    <source>
        <dbReference type="ARBA" id="ARBA00017903"/>
    </source>
</evidence>
<evidence type="ECO:0000256" key="11">
    <source>
        <dbReference type="PIRSR" id="PIRSR000706-1"/>
    </source>
</evidence>
<dbReference type="PANTHER" id="PTHR21310">
    <property type="entry name" value="AMINOGLYCOSIDE PHOSPHOTRANSFERASE-RELATED-RELATED"/>
    <property type="match status" value="1"/>
</dbReference>
<dbReference type="NCBIfam" id="NF033068">
    <property type="entry name" value="APH_3p"/>
    <property type="match status" value="1"/>
</dbReference>
<dbReference type="GO" id="GO:0008910">
    <property type="term" value="F:kanamycin kinase activity"/>
    <property type="evidence" value="ECO:0007669"/>
    <property type="project" value="UniProtKB-EC"/>
</dbReference>
<evidence type="ECO:0000256" key="7">
    <source>
        <dbReference type="ARBA" id="ARBA00022840"/>
    </source>
</evidence>
<dbReference type="InterPro" id="IPR002575">
    <property type="entry name" value="Aminoglycoside_PTrfase"/>
</dbReference>
<accession>A0A0Q0YS52</accession>
<reference evidence="14 15" key="1">
    <citation type="submission" date="2015-10" db="EMBL/GenBank/DDBJ databases">
        <title>Pseudomonas helleri sp. nov. and Pseudomonas weihenstephanensis sp. nov., isolated from raw cows milk.</title>
        <authorList>
            <person name="Von Neubeck M."/>
            <person name="Huptas C."/>
            <person name="Wenning M."/>
            <person name="Scherer S."/>
        </authorList>
    </citation>
    <scope>NUCLEOTIDE SEQUENCE [LARGE SCALE GENOMIC DNA]</scope>
    <source>
        <strain evidence="14 15">BSTT44</strain>
    </source>
</reference>
<name>A0A0Q0YS52_9PSED</name>
<dbReference type="InterPro" id="IPR011009">
    <property type="entry name" value="Kinase-like_dom_sf"/>
</dbReference>
<dbReference type="InterPro" id="IPR051678">
    <property type="entry name" value="AGP_Transferase"/>
</dbReference>
<dbReference type="OrthoDB" id="3806873at2"/>
<dbReference type="AlphaFoldDB" id="A0A0Q0YS52"/>
<dbReference type="PIRSF" id="PIRSF000706">
    <property type="entry name" value="Kanamycin_kin"/>
    <property type="match status" value="1"/>
</dbReference>
<dbReference type="EC" id="2.7.1.95" evidence="2"/>
<keyword evidence="6 10" id="KW-0418">Kinase</keyword>
<dbReference type="SUPFAM" id="SSF56112">
    <property type="entry name" value="Protein kinase-like (PK-like)"/>
    <property type="match status" value="1"/>
</dbReference>
<evidence type="ECO:0000256" key="9">
    <source>
        <dbReference type="ARBA" id="ARBA00048925"/>
    </source>
</evidence>
<keyword evidence="12" id="KW-0479">Metal-binding</keyword>
<dbReference type="Gene3D" id="3.30.200.20">
    <property type="entry name" value="Phosphorylase Kinase, domain 1"/>
    <property type="match status" value="1"/>
</dbReference>
<gene>
    <name evidence="14" type="ORF">AQS70_04440</name>
</gene>
<dbReference type="Pfam" id="PF01636">
    <property type="entry name" value="APH"/>
    <property type="match status" value="1"/>
</dbReference>
<dbReference type="GO" id="GO:0046872">
    <property type="term" value="F:metal ion binding"/>
    <property type="evidence" value="ECO:0007669"/>
    <property type="project" value="UniProtKB-KW"/>
</dbReference>